<gene>
    <name evidence="2" type="ORF">SAMN04488546_3192</name>
</gene>
<dbReference type="GO" id="GO:0016747">
    <property type="term" value="F:acyltransferase activity, transferring groups other than amino-acyl groups"/>
    <property type="evidence" value="ECO:0007669"/>
    <property type="project" value="InterPro"/>
</dbReference>
<organism evidence="2 3">
    <name type="scientific">Geodermatophilus poikilotrophus</name>
    <dbReference type="NCBI Taxonomy" id="1333667"/>
    <lineage>
        <taxon>Bacteria</taxon>
        <taxon>Bacillati</taxon>
        <taxon>Actinomycetota</taxon>
        <taxon>Actinomycetes</taxon>
        <taxon>Geodermatophilales</taxon>
        <taxon>Geodermatophilaceae</taxon>
        <taxon>Geodermatophilus</taxon>
    </lineage>
</organism>
<accession>A0A1I0G6S5</accession>
<keyword evidence="3" id="KW-1185">Reference proteome</keyword>
<evidence type="ECO:0000313" key="3">
    <source>
        <dbReference type="Proteomes" id="UP000198507"/>
    </source>
</evidence>
<dbReference type="EMBL" id="FOIE01000006">
    <property type="protein sequence ID" value="SET65627.1"/>
    <property type="molecule type" value="Genomic_DNA"/>
</dbReference>
<dbReference type="InterPro" id="IPR000182">
    <property type="entry name" value="GNAT_dom"/>
</dbReference>
<dbReference type="RefSeq" id="WP_091445670.1">
    <property type="nucleotide sequence ID" value="NZ_FOIE01000006.1"/>
</dbReference>
<dbReference type="PANTHER" id="PTHR34129">
    <property type="entry name" value="BLR1139 PROTEIN"/>
    <property type="match status" value="1"/>
</dbReference>
<dbReference type="PROSITE" id="PS51186">
    <property type="entry name" value="GNAT"/>
    <property type="match status" value="1"/>
</dbReference>
<dbReference type="AlphaFoldDB" id="A0A1I0G6S5"/>
<dbReference type="Pfam" id="PF06108">
    <property type="entry name" value="DUF952"/>
    <property type="match status" value="1"/>
</dbReference>
<evidence type="ECO:0000259" key="1">
    <source>
        <dbReference type="PROSITE" id="PS51186"/>
    </source>
</evidence>
<feature type="domain" description="N-acetyltransferase" evidence="1">
    <location>
        <begin position="222"/>
        <end position="374"/>
    </location>
</feature>
<dbReference type="SUPFAM" id="SSF56399">
    <property type="entry name" value="ADP-ribosylation"/>
    <property type="match status" value="1"/>
</dbReference>
<name>A0A1I0G6S5_9ACTN</name>
<dbReference type="Gene3D" id="3.20.170.20">
    <property type="entry name" value="Protein of unknown function DUF952"/>
    <property type="match status" value="1"/>
</dbReference>
<dbReference type="PANTHER" id="PTHR34129:SF1">
    <property type="entry name" value="DUF952 DOMAIN-CONTAINING PROTEIN"/>
    <property type="match status" value="1"/>
</dbReference>
<evidence type="ECO:0000313" key="2">
    <source>
        <dbReference type="EMBL" id="SET65627.1"/>
    </source>
</evidence>
<dbReference type="InterPro" id="IPR009297">
    <property type="entry name" value="DUF952"/>
</dbReference>
<dbReference type="Gene3D" id="3.40.630.30">
    <property type="match status" value="1"/>
</dbReference>
<dbReference type="InterPro" id="IPR016181">
    <property type="entry name" value="Acyl_CoA_acyltransferase"/>
</dbReference>
<dbReference type="OrthoDB" id="5638018at2"/>
<sequence>MTVLVHLVEPAAWRAALGTGALRPPSLAEQGFVHLSAPEQVDLPAERLFPGRRDLVLLVVDPARLPDPVRWVPGVPGDPPGVRFPHVHGPLPTSAVVAVVPHRPPAEPVLPRPDDPLGRALALHRSLRVRRAAEVRDVPRGVAVLDPGFRYSRDDNRLVLHEPVDAGTVAATAAAVAADAGWPHVAASLTWAGADDVAAELAGRGWQAEELLVMGRPAAPPVPGRRAEAVDQREVHDLWERSWRRDLPPSGADLDEVVAQLVGREHRNDRVVAVTDLAVREGGRVVSAGQLRVDGATAAFESMTTDPAARGRGHGDAVLAAALDRAADAGCDLVVLEADAADWPRHWYARRGFVPVGSTWEVSAQAGATTESSR</sequence>
<dbReference type="Proteomes" id="UP000198507">
    <property type="component" value="Unassembled WGS sequence"/>
</dbReference>
<proteinExistence type="predicted"/>
<dbReference type="Pfam" id="PF00583">
    <property type="entry name" value="Acetyltransf_1"/>
    <property type="match status" value="1"/>
</dbReference>
<protein>
    <submittedName>
        <fullName evidence="2">Uncharacterized conserved protein, DUF952 family</fullName>
    </submittedName>
</protein>
<dbReference type="SUPFAM" id="SSF55729">
    <property type="entry name" value="Acyl-CoA N-acyltransferases (Nat)"/>
    <property type="match status" value="1"/>
</dbReference>
<reference evidence="3" key="1">
    <citation type="submission" date="2016-10" db="EMBL/GenBank/DDBJ databases">
        <authorList>
            <person name="Varghese N."/>
            <person name="Submissions S."/>
        </authorList>
    </citation>
    <scope>NUCLEOTIDE SEQUENCE [LARGE SCALE GENOMIC DNA]</scope>
    <source>
        <strain evidence="3">DSM 44209</strain>
    </source>
</reference>